<dbReference type="GO" id="GO:0006950">
    <property type="term" value="P:response to stress"/>
    <property type="evidence" value="ECO:0007669"/>
    <property type="project" value="TreeGrafter"/>
</dbReference>
<dbReference type="Pfam" id="PF12802">
    <property type="entry name" value="MarR_2"/>
    <property type="match status" value="1"/>
</dbReference>
<comment type="caution">
    <text evidence="2">The sequence shown here is derived from an EMBL/GenBank/DDBJ whole genome shotgun (WGS) entry which is preliminary data.</text>
</comment>
<dbReference type="Gene3D" id="1.10.10.10">
    <property type="entry name" value="Winged helix-like DNA-binding domain superfamily/Winged helix DNA-binding domain"/>
    <property type="match status" value="1"/>
</dbReference>
<accession>A0A081MYW8</accession>
<dbReference type="GO" id="GO:0003700">
    <property type="term" value="F:DNA-binding transcription factor activity"/>
    <property type="evidence" value="ECO:0007669"/>
    <property type="project" value="InterPro"/>
</dbReference>
<feature type="domain" description="HTH marR-type" evidence="1">
    <location>
        <begin position="1"/>
        <end position="140"/>
    </location>
</feature>
<evidence type="ECO:0000313" key="2">
    <source>
        <dbReference type="EMBL" id="KEQ11391.1"/>
    </source>
</evidence>
<dbReference type="Proteomes" id="UP000028006">
    <property type="component" value="Unassembled WGS sequence"/>
</dbReference>
<dbReference type="EMBL" id="JOKG01000007">
    <property type="protein sequence ID" value="KEQ11391.1"/>
    <property type="molecule type" value="Genomic_DNA"/>
</dbReference>
<dbReference type="PANTHER" id="PTHR33164">
    <property type="entry name" value="TRANSCRIPTIONAL REGULATOR, MARR FAMILY"/>
    <property type="match status" value="1"/>
</dbReference>
<dbReference type="InterPro" id="IPR036390">
    <property type="entry name" value="WH_DNA-bd_sf"/>
</dbReference>
<name>A0A081MYW8_9GAMM</name>
<organism evidence="2 3">
    <name type="scientific">Endozoicomonas montiporae</name>
    <dbReference type="NCBI Taxonomy" id="1027273"/>
    <lineage>
        <taxon>Bacteria</taxon>
        <taxon>Pseudomonadati</taxon>
        <taxon>Pseudomonadota</taxon>
        <taxon>Gammaproteobacteria</taxon>
        <taxon>Oceanospirillales</taxon>
        <taxon>Endozoicomonadaceae</taxon>
        <taxon>Endozoicomonas</taxon>
    </lineage>
</organism>
<dbReference type="InterPro" id="IPR000835">
    <property type="entry name" value="HTH_MarR-typ"/>
</dbReference>
<evidence type="ECO:0000313" key="3">
    <source>
        <dbReference type="Proteomes" id="UP000028006"/>
    </source>
</evidence>
<dbReference type="SUPFAM" id="SSF46785">
    <property type="entry name" value="Winged helix' DNA-binding domain"/>
    <property type="match status" value="1"/>
</dbReference>
<dbReference type="RefSeq" id="WP_034879624.1">
    <property type="nucleotide sequence ID" value="NZ_JOKG01000007.1"/>
</dbReference>
<dbReference type="SMART" id="SM00347">
    <property type="entry name" value="HTH_MARR"/>
    <property type="match status" value="1"/>
</dbReference>
<dbReference type="AlphaFoldDB" id="A0A081MYW8"/>
<evidence type="ECO:0000259" key="1">
    <source>
        <dbReference type="PROSITE" id="PS50995"/>
    </source>
</evidence>
<protein>
    <recommendedName>
        <fullName evidence="1">HTH marR-type domain-containing protein</fullName>
    </recommendedName>
</protein>
<dbReference type="eggNOG" id="COG1846">
    <property type="taxonomic scope" value="Bacteria"/>
</dbReference>
<dbReference type="PANTHER" id="PTHR33164:SF43">
    <property type="entry name" value="HTH-TYPE TRANSCRIPTIONAL REPRESSOR YETL"/>
    <property type="match status" value="1"/>
</dbReference>
<gene>
    <name evidence="2" type="ORF">GZ77_25100</name>
</gene>
<keyword evidence="3" id="KW-1185">Reference proteome</keyword>
<sequence length="140" mass="15730">MSQQAKQLYDALVTLSHNFSTNCCESSQCEEFSLIDYLALRSIQNQPRCSIQTIGQALGFTKSGATRVVKRLEARDMVNICVNPDDSRIRCLSLTELAEECLQSVVSIQEKRIDKLLKKMEPEAAKQLAKGLQTLVQHLK</sequence>
<dbReference type="InterPro" id="IPR039422">
    <property type="entry name" value="MarR/SlyA-like"/>
</dbReference>
<dbReference type="InterPro" id="IPR036388">
    <property type="entry name" value="WH-like_DNA-bd_sf"/>
</dbReference>
<dbReference type="PROSITE" id="PS50995">
    <property type="entry name" value="HTH_MARR_2"/>
    <property type="match status" value="1"/>
</dbReference>
<reference evidence="2 3" key="1">
    <citation type="submission" date="2014-06" db="EMBL/GenBank/DDBJ databases">
        <title>Whole Genome Sequences of Three Symbiotic Endozoicomonas Bacteria.</title>
        <authorList>
            <person name="Neave M.J."/>
            <person name="Apprill A."/>
            <person name="Voolstra C.R."/>
        </authorList>
    </citation>
    <scope>NUCLEOTIDE SEQUENCE [LARGE SCALE GENOMIC DNA]</scope>
    <source>
        <strain evidence="2 3">LMG 24815</strain>
    </source>
</reference>
<proteinExistence type="predicted"/>